<keyword evidence="6" id="KW-1185">Reference proteome</keyword>
<dbReference type="SUPFAM" id="SSF53448">
    <property type="entry name" value="Nucleotide-diphospho-sugar transferases"/>
    <property type="match status" value="1"/>
</dbReference>
<proteinExistence type="inferred from homology"/>
<comment type="similarity">
    <text evidence="1">Belongs to the glycosyltransferase 2 family.</text>
</comment>
<protein>
    <submittedName>
        <fullName evidence="5">Glycosyltransferase EpsJ</fullName>
    </submittedName>
</protein>
<dbReference type="CDD" id="cd00761">
    <property type="entry name" value="Glyco_tranf_GTA_type"/>
    <property type="match status" value="1"/>
</dbReference>
<dbReference type="RefSeq" id="WP_094092723.1">
    <property type="nucleotide sequence ID" value="NZ_BMHF01000013.1"/>
</dbReference>
<accession>A0ABQ1GJJ5</accession>
<evidence type="ECO:0000256" key="3">
    <source>
        <dbReference type="ARBA" id="ARBA00022679"/>
    </source>
</evidence>
<dbReference type="Gene3D" id="3.90.550.10">
    <property type="entry name" value="Spore Coat Polysaccharide Biosynthesis Protein SpsA, Chain A"/>
    <property type="match status" value="1"/>
</dbReference>
<name>A0ABQ1GJJ5_9BACL</name>
<dbReference type="InterPro" id="IPR001173">
    <property type="entry name" value="Glyco_trans_2-like"/>
</dbReference>
<dbReference type="PANTHER" id="PTHR22916:SF51">
    <property type="entry name" value="GLYCOSYLTRANSFERASE EPSH-RELATED"/>
    <property type="match status" value="1"/>
</dbReference>
<evidence type="ECO:0000313" key="6">
    <source>
        <dbReference type="Proteomes" id="UP000609323"/>
    </source>
</evidence>
<evidence type="ECO:0000256" key="1">
    <source>
        <dbReference type="ARBA" id="ARBA00006739"/>
    </source>
</evidence>
<dbReference type="Pfam" id="PF00535">
    <property type="entry name" value="Glycos_transf_2"/>
    <property type="match status" value="1"/>
</dbReference>
<dbReference type="Proteomes" id="UP000609323">
    <property type="component" value="Unassembled WGS sequence"/>
</dbReference>
<dbReference type="InterPro" id="IPR029044">
    <property type="entry name" value="Nucleotide-diphossugar_trans"/>
</dbReference>
<evidence type="ECO:0000313" key="5">
    <source>
        <dbReference type="EMBL" id="GGA45064.1"/>
    </source>
</evidence>
<feature type="domain" description="Glycosyltransferase 2-like" evidence="4">
    <location>
        <begin position="8"/>
        <end position="176"/>
    </location>
</feature>
<organism evidence="5 6">
    <name type="scientific">Paenibacillus physcomitrellae</name>
    <dbReference type="NCBI Taxonomy" id="1619311"/>
    <lineage>
        <taxon>Bacteria</taxon>
        <taxon>Bacillati</taxon>
        <taxon>Bacillota</taxon>
        <taxon>Bacilli</taxon>
        <taxon>Bacillales</taxon>
        <taxon>Paenibacillaceae</taxon>
        <taxon>Paenibacillus</taxon>
    </lineage>
</organism>
<dbReference type="PANTHER" id="PTHR22916">
    <property type="entry name" value="GLYCOSYLTRANSFERASE"/>
    <property type="match status" value="1"/>
</dbReference>
<sequence length="359" mass="41051">MEREQVVSVIVPVYNVEAYLRKCLDSLCGQTYSNLEIIVVNDGTRDGSQAIIDEYARKDSRLRPLIQANGGLSAARNTGMDAATGDYIAFVDSDDWIASDMFTQMVELAEASQSDIIVCNYDKVYDDHTERQYLNLKEEAVDVREIGIAEYIYRYLFTYQHGHEVWNKLYRRSVIEQNAIRFEPNKEIFSEDLMFNLFVLCHAGRISSLNHTFYYYLQREGSIMQIPNPQMGARYVTLVERFKHYAQRAGLASEVEPVLPVLLYDLMNACITQIYKSGGSRDKIGEALRFTSAARSESFIPYMRKLAFGKAMSLYRTKTGGSRSSDLFARFFAICCMLRLWGVYSGIKYKRLAGTAVQL</sequence>
<keyword evidence="3" id="KW-0808">Transferase</keyword>
<keyword evidence="2" id="KW-0328">Glycosyltransferase</keyword>
<evidence type="ECO:0000259" key="4">
    <source>
        <dbReference type="Pfam" id="PF00535"/>
    </source>
</evidence>
<reference evidence="6" key="1">
    <citation type="journal article" date="2019" name="Int. J. Syst. Evol. Microbiol.">
        <title>The Global Catalogue of Microorganisms (GCM) 10K type strain sequencing project: providing services to taxonomists for standard genome sequencing and annotation.</title>
        <authorList>
            <consortium name="The Broad Institute Genomics Platform"/>
            <consortium name="The Broad Institute Genome Sequencing Center for Infectious Disease"/>
            <person name="Wu L."/>
            <person name="Ma J."/>
        </authorList>
    </citation>
    <scope>NUCLEOTIDE SEQUENCE [LARGE SCALE GENOMIC DNA]</scope>
    <source>
        <strain evidence="6">CGMCC 1.15044</strain>
    </source>
</reference>
<comment type="caution">
    <text evidence="5">The sequence shown here is derived from an EMBL/GenBank/DDBJ whole genome shotgun (WGS) entry which is preliminary data.</text>
</comment>
<dbReference type="EMBL" id="BMHF01000013">
    <property type="protein sequence ID" value="GGA45064.1"/>
    <property type="molecule type" value="Genomic_DNA"/>
</dbReference>
<gene>
    <name evidence="5" type="primary">epsJ</name>
    <name evidence="5" type="ORF">GCM10010917_32930</name>
</gene>
<evidence type="ECO:0000256" key="2">
    <source>
        <dbReference type="ARBA" id="ARBA00022676"/>
    </source>
</evidence>